<dbReference type="SUPFAM" id="SSF49329">
    <property type="entry name" value="Cu,Zn superoxide dismutase-like"/>
    <property type="match status" value="1"/>
</dbReference>
<dbReference type="InterPro" id="IPR036423">
    <property type="entry name" value="SOD-like_Cu/Zn_dom_sf"/>
</dbReference>
<keyword evidence="5" id="KW-0964">Secreted</keyword>
<accession>A0A553IDM1</accession>
<dbReference type="AlphaFoldDB" id="A0A553IDM1"/>
<dbReference type="FunFam" id="2.60.40.200:FF:000007">
    <property type="entry name" value="Cell surface Cu-only superoxide dismutase 5"/>
    <property type="match status" value="1"/>
</dbReference>
<dbReference type="Gene3D" id="2.60.40.200">
    <property type="entry name" value="Superoxide dismutase, copper/zinc binding domain"/>
    <property type="match status" value="1"/>
</dbReference>
<proteinExistence type="inferred from homology"/>
<evidence type="ECO:0000256" key="6">
    <source>
        <dbReference type="ARBA" id="ARBA00022862"/>
    </source>
</evidence>
<evidence type="ECO:0000256" key="4">
    <source>
        <dbReference type="ARBA" id="ARBA00012682"/>
    </source>
</evidence>
<evidence type="ECO:0000313" key="9">
    <source>
        <dbReference type="EMBL" id="TRX98289.1"/>
    </source>
</evidence>
<evidence type="ECO:0000313" key="10">
    <source>
        <dbReference type="Proteomes" id="UP000319160"/>
    </source>
</evidence>
<comment type="caution">
    <text evidence="9">The sequence shown here is derived from an EMBL/GenBank/DDBJ whole genome shotgun (WGS) entry which is preliminary data.</text>
</comment>
<dbReference type="OrthoDB" id="159229at2759"/>
<sequence>MRLFSIISLSAAGTCVLAQNGTTGKLGDAIAVTNNPAGIEAIAVLPDKPFWTSGSINGNVKGSLKAASGANGVGVNFEVTFSNLPKEGGPFTVYHLHVDTVDAAGNCTNTLAHLDPFIRGEDPVCDSSRPASCQVGDLSGKYGKITSDPFTAKFHDNFTALSEGPGSYFLNRSLVVHFANKTRITCANFAVLACPTNSTSGGNRLVESLSHPGPGRNGTKASVARKWDFPPLSTYLVYLAFDRFDSQVSLQEPRPPPYDVGQLLVEYAVSTAGDQHLLHKTGRGSTEDVLSSRRHAPLPDSAASVKGVAFTCH</sequence>
<comment type="subcellular location">
    <subcellularLocation>
        <location evidence="1">Cell envelope</location>
    </subcellularLocation>
    <subcellularLocation>
        <location evidence="2">Secreted</location>
    </subcellularLocation>
</comment>
<feature type="chain" id="PRO_5021989341" description="superoxide dismutase" evidence="8">
    <location>
        <begin position="19"/>
        <end position="313"/>
    </location>
</feature>
<evidence type="ECO:0000256" key="8">
    <source>
        <dbReference type="SAM" id="SignalP"/>
    </source>
</evidence>
<protein>
    <recommendedName>
        <fullName evidence="4">superoxide dismutase</fullName>
        <ecNumber evidence="4">1.15.1.1</ecNumber>
    </recommendedName>
</protein>
<dbReference type="EC" id="1.15.1.1" evidence="4"/>
<organism evidence="9 10">
    <name type="scientific">Xylaria flabelliformis</name>
    <dbReference type="NCBI Taxonomy" id="2512241"/>
    <lineage>
        <taxon>Eukaryota</taxon>
        <taxon>Fungi</taxon>
        <taxon>Dikarya</taxon>
        <taxon>Ascomycota</taxon>
        <taxon>Pezizomycotina</taxon>
        <taxon>Sordariomycetes</taxon>
        <taxon>Xylariomycetidae</taxon>
        <taxon>Xylariales</taxon>
        <taxon>Xylariaceae</taxon>
        <taxon>Xylaria</taxon>
    </lineage>
</organism>
<evidence type="ECO:0000256" key="1">
    <source>
        <dbReference type="ARBA" id="ARBA00004196"/>
    </source>
</evidence>
<comment type="similarity">
    <text evidence="3">Belongs to the Cu-Zn superoxide dismutase family.</text>
</comment>
<feature type="signal peptide" evidence="8">
    <location>
        <begin position="1"/>
        <end position="18"/>
    </location>
</feature>
<dbReference type="Proteomes" id="UP000319160">
    <property type="component" value="Unassembled WGS sequence"/>
</dbReference>
<keyword evidence="8" id="KW-0732">Signal</keyword>
<name>A0A553IDM1_9PEZI</name>
<evidence type="ECO:0000256" key="3">
    <source>
        <dbReference type="ARBA" id="ARBA00010457"/>
    </source>
</evidence>
<evidence type="ECO:0000256" key="5">
    <source>
        <dbReference type="ARBA" id="ARBA00022525"/>
    </source>
</evidence>
<evidence type="ECO:0000256" key="2">
    <source>
        <dbReference type="ARBA" id="ARBA00004613"/>
    </source>
</evidence>
<evidence type="ECO:0000256" key="7">
    <source>
        <dbReference type="ARBA" id="ARBA00049204"/>
    </source>
</evidence>
<comment type="catalytic activity">
    <reaction evidence="7">
        <text>2 superoxide + 2 H(+) = H2O2 + O2</text>
        <dbReference type="Rhea" id="RHEA:20696"/>
        <dbReference type="ChEBI" id="CHEBI:15378"/>
        <dbReference type="ChEBI" id="CHEBI:15379"/>
        <dbReference type="ChEBI" id="CHEBI:16240"/>
        <dbReference type="ChEBI" id="CHEBI:18421"/>
        <dbReference type="EC" id="1.15.1.1"/>
    </reaction>
</comment>
<dbReference type="GO" id="GO:0004784">
    <property type="term" value="F:superoxide dismutase activity"/>
    <property type="evidence" value="ECO:0007669"/>
    <property type="project" value="UniProtKB-EC"/>
</dbReference>
<dbReference type="GO" id="GO:0005576">
    <property type="term" value="C:extracellular region"/>
    <property type="evidence" value="ECO:0007669"/>
    <property type="project" value="UniProtKB-SubCell"/>
</dbReference>
<dbReference type="GO" id="GO:0046872">
    <property type="term" value="F:metal ion binding"/>
    <property type="evidence" value="ECO:0007669"/>
    <property type="project" value="InterPro"/>
</dbReference>
<reference evidence="10" key="1">
    <citation type="submission" date="2019-06" db="EMBL/GenBank/DDBJ databases">
        <title>Draft genome sequence of the griseofulvin-producing fungus Xylaria cubensis strain G536.</title>
        <authorList>
            <person name="Mead M.E."/>
            <person name="Raja H.A."/>
            <person name="Steenwyk J.L."/>
            <person name="Knowles S.L."/>
            <person name="Oberlies N.H."/>
            <person name="Rokas A."/>
        </authorList>
    </citation>
    <scope>NUCLEOTIDE SEQUENCE [LARGE SCALE GENOMIC DNA]</scope>
    <source>
        <strain evidence="10">G536</strain>
    </source>
</reference>
<keyword evidence="10" id="KW-1185">Reference proteome</keyword>
<gene>
    <name evidence="9" type="ORF">FHL15_000934</name>
</gene>
<dbReference type="EMBL" id="VFLP01000003">
    <property type="protein sequence ID" value="TRX98289.1"/>
    <property type="molecule type" value="Genomic_DNA"/>
</dbReference>
<dbReference type="STRING" id="2512241.A0A553IDM1"/>
<keyword evidence="6" id="KW-0049">Antioxidant</keyword>